<protein>
    <submittedName>
        <fullName evidence="4">Uncharacterized protein</fullName>
    </submittedName>
</protein>
<keyword evidence="1" id="KW-0175">Coiled coil</keyword>
<name>A0A1I8BYT3_MELHA</name>
<proteinExistence type="predicted"/>
<accession>A0A1I8BYT3</accession>
<keyword evidence="3" id="KW-1185">Reference proteome</keyword>
<feature type="chain" id="PRO_5009316312" evidence="2">
    <location>
        <begin position="19"/>
        <end position="360"/>
    </location>
</feature>
<dbReference type="WBParaSite" id="MhA1_Contig747.frz3.gene1">
    <property type="protein sequence ID" value="MhA1_Contig747.frz3.gene1"/>
    <property type="gene ID" value="MhA1_Contig747.frz3.gene1"/>
</dbReference>
<feature type="coiled-coil region" evidence="1">
    <location>
        <begin position="159"/>
        <end position="208"/>
    </location>
</feature>
<evidence type="ECO:0000256" key="1">
    <source>
        <dbReference type="SAM" id="Coils"/>
    </source>
</evidence>
<dbReference type="AlphaFoldDB" id="A0A1I8BYT3"/>
<sequence length="360" mass="43123">MKALISFILLVLIGKCSNSDREEYQEYLRKLIATYDWYYNEENNKWERFMFDCECVGINSGSYGCAFWQRIYLYYVPEFNQFSSYVQQIHGKDYSFSCYYNEDNNKWEPKLVRFKWRSILISKKQHQATDETEDEIKPKHSGVRYNDEQVKNMLQMMPLEVVELYIKEYEEEYKRLIKDLTELDEKINEERNQNMKKYEEEMKKIYGEHDWSLMIGGKLTEHDERSSFRGELLGRINNAEKQPENFKAYDNKLYLDYINKIDRTKLAKVKYLEMNLFTKEIMGNLLDKRNARGMILGKGFDEHLLNAINSSATLPCPKCQQWCTNKMANYYDCTRYCKNTTCCPVKYECDSNCNKPIIPM</sequence>
<keyword evidence="2" id="KW-0732">Signal</keyword>
<dbReference type="Proteomes" id="UP000095281">
    <property type="component" value="Unplaced"/>
</dbReference>
<feature type="signal peptide" evidence="2">
    <location>
        <begin position="1"/>
        <end position="18"/>
    </location>
</feature>
<evidence type="ECO:0000313" key="4">
    <source>
        <dbReference type="WBParaSite" id="MhA1_Contig747.frz3.gene1"/>
    </source>
</evidence>
<evidence type="ECO:0000256" key="2">
    <source>
        <dbReference type="SAM" id="SignalP"/>
    </source>
</evidence>
<organism evidence="3 4">
    <name type="scientific">Meloidogyne hapla</name>
    <name type="common">Root-knot nematode worm</name>
    <dbReference type="NCBI Taxonomy" id="6305"/>
    <lineage>
        <taxon>Eukaryota</taxon>
        <taxon>Metazoa</taxon>
        <taxon>Ecdysozoa</taxon>
        <taxon>Nematoda</taxon>
        <taxon>Chromadorea</taxon>
        <taxon>Rhabditida</taxon>
        <taxon>Tylenchina</taxon>
        <taxon>Tylenchomorpha</taxon>
        <taxon>Tylenchoidea</taxon>
        <taxon>Meloidogynidae</taxon>
        <taxon>Meloidogyninae</taxon>
        <taxon>Meloidogyne</taxon>
    </lineage>
</organism>
<reference evidence="4" key="1">
    <citation type="submission" date="2016-11" db="UniProtKB">
        <authorList>
            <consortium name="WormBaseParasite"/>
        </authorList>
    </citation>
    <scope>IDENTIFICATION</scope>
</reference>
<evidence type="ECO:0000313" key="3">
    <source>
        <dbReference type="Proteomes" id="UP000095281"/>
    </source>
</evidence>